<protein>
    <recommendedName>
        <fullName evidence="4">Phage integrase family protein</fullName>
    </recommendedName>
</protein>
<keyword evidence="3" id="KW-1185">Reference proteome</keyword>
<evidence type="ECO:0000256" key="1">
    <source>
        <dbReference type="ARBA" id="ARBA00023172"/>
    </source>
</evidence>
<sequence>MSANPAITTARPSLPSAIHADDVDILAGRPLRPGSEHSMLSRFGEDVWDLSPAMFRANARPAAFRVDFGAIADPALRRLAKEYMLARLQAPLRSYRGPCGPSTAKGTLLFLRHFGEFLHDRIGSVELARVDQQVLDAYLAHLGGDGARSSQQIRLYVDVPIDLHHFGPWVTGGGIPFLPWGGRTASNVSGRSRTSSENTTPRIPEPVIGALLHWSMRYVDVFAPDILAAREELDRLEARAAQIIAEDARRTRHERFRYRLRTWLEARRAEGRGVPIWERRPNTTRGVPDVKEGNAYNFRLMCLQIGCPQTGNLSSSTATVRMLDQMAGEMGTEVGGMDTPITLDPDTGLPWRERFDTDSLPHEEQMLQAACYIVCAYLTGMRDSELQDMEPGCVSVERSADNLIERYRVRSYVYKHREAAGVSADWITIAPVARAVEAMEALSRRARGDRDLRSLWVSLKPWDWTADYLAAQASPIIKMFRDGLDAKVVNPPAIPHVDGRAWHFSTRQFRRTIAWYIANRPFGVIAGKIQYKHASVAMFEGYAGAPHGDFRRAVEQERALGQLDDVVAYYEAYLQGDEPGGPASSRLKQEFDHVRDTLGDLPGRILDQKRLRTMLAHLGKTLHVGFLNDCFFDPASALCLRSDDRPAAPVISRCSPDRCPNSCLTSRHVAPWRASIEDGERLLQGNTLSAVQKVAIAQDNDRKRRLIAHLEDPKV</sequence>
<dbReference type="AlphaFoldDB" id="A0A2T5GVS8"/>
<gene>
    <name evidence="2" type="ORF">C8N42_1513</name>
</gene>
<dbReference type="Proteomes" id="UP000244077">
    <property type="component" value="Unassembled WGS sequence"/>
</dbReference>
<comment type="caution">
    <text evidence="2">The sequence shown here is derived from an EMBL/GenBank/DDBJ whole genome shotgun (WGS) entry which is preliminary data.</text>
</comment>
<name>A0A2T5GVS8_9RHOB</name>
<evidence type="ECO:0008006" key="4">
    <source>
        <dbReference type="Google" id="ProtNLM"/>
    </source>
</evidence>
<dbReference type="GO" id="GO:0006310">
    <property type="term" value="P:DNA recombination"/>
    <property type="evidence" value="ECO:0007669"/>
    <property type="project" value="UniProtKB-KW"/>
</dbReference>
<evidence type="ECO:0000313" key="3">
    <source>
        <dbReference type="Proteomes" id="UP000244077"/>
    </source>
</evidence>
<accession>A0A2T5GVS8</accession>
<reference evidence="2 3" key="1">
    <citation type="submission" date="2018-04" db="EMBL/GenBank/DDBJ databases">
        <title>Genomic Encyclopedia of Archaeal and Bacterial Type Strains, Phase II (KMG-II): from individual species to whole genera.</title>
        <authorList>
            <person name="Goeker M."/>
        </authorList>
    </citation>
    <scope>NUCLEOTIDE SEQUENCE [LARGE SCALE GENOMIC DNA]</scope>
    <source>
        <strain evidence="2 3">DSM 100434</strain>
    </source>
</reference>
<dbReference type="InterPro" id="IPR011010">
    <property type="entry name" value="DNA_brk_join_enz"/>
</dbReference>
<dbReference type="GO" id="GO:0015074">
    <property type="term" value="P:DNA integration"/>
    <property type="evidence" value="ECO:0007669"/>
    <property type="project" value="InterPro"/>
</dbReference>
<proteinExistence type="predicted"/>
<dbReference type="Gene3D" id="1.10.443.10">
    <property type="entry name" value="Intergrase catalytic core"/>
    <property type="match status" value="1"/>
</dbReference>
<dbReference type="GO" id="GO:0003677">
    <property type="term" value="F:DNA binding"/>
    <property type="evidence" value="ECO:0007669"/>
    <property type="project" value="InterPro"/>
</dbReference>
<evidence type="ECO:0000313" key="2">
    <source>
        <dbReference type="EMBL" id="PTQ63427.1"/>
    </source>
</evidence>
<dbReference type="EMBL" id="QAOH01000051">
    <property type="protein sequence ID" value="PTQ63427.1"/>
    <property type="molecule type" value="Genomic_DNA"/>
</dbReference>
<dbReference type="InterPro" id="IPR013762">
    <property type="entry name" value="Integrase-like_cat_sf"/>
</dbReference>
<dbReference type="RefSeq" id="WP_245890327.1">
    <property type="nucleotide sequence ID" value="NZ_QAOH01000051.1"/>
</dbReference>
<organism evidence="2 3">
    <name type="scientific">Celeribacter persicus</name>
    <dbReference type="NCBI Taxonomy" id="1651082"/>
    <lineage>
        <taxon>Bacteria</taxon>
        <taxon>Pseudomonadati</taxon>
        <taxon>Pseudomonadota</taxon>
        <taxon>Alphaproteobacteria</taxon>
        <taxon>Rhodobacterales</taxon>
        <taxon>Roseobacteraceae</taxon>
        <taxon>Celeribacter</taxon>
    </lineage>
</organism>
<dbReference type="SUPFAM" id="SSF56349">
    <property type="entry name" value="DNA breaking-rejoining enzymes"/>
    <property type="match status" value="1"/>
</dbReference>
<keyword evidence="1" id="KW-0233">DNA recombination</keyword>